<dbReference type="Proteomes" id="UP000579136">
    <property type="component" value="Unassembled WGS sequence"/>
</dbReference>
<dbReference type="EMBL" id="JACHHF010000008">
    <property type="protein sequence ID" value="MBB5176479.1"/>
    <property type="molecule type" value="Genomic_DNA"/>
</dbReference>
<reference evidence="2 3" key="1">
    <citation type="submission" date="2020-08" db="EMBL/GenBank/DDBJ databases">
        <title>Genomic Encyclopedia of Type Strains, Phase IV (KMG-IV): sequencing the most valuable type-strain genomes for metagenomic binning, comparative biology and taxonomic classification.</title>
        <authorList>
            <person name="Goeker M."/>
        </authorList>
    </citation>
    <scope>NUCLEOTIDE SEQUENCE [LARGE SCALE GENOMIC DNA]</scope>
    <source>
        <strain evidence="2 3">DSM 19163</strain>
    </source>
</reference>
<name>A0A9Q2CZP4_9STAP</name>
<gene>
    <name evidence="2" type="ORF">HNQ45_001367</name>
</gene>
<keyword evidence="1" id="KW-0812">Transmembrane</keyword>
<keyword evidence="1" id="KW-0472">Membrane</keyword>
<organism evidence="2 3">
    <name type="scientific">Nosocomiicoccus ampullae</name>
    <dbReference type="NCBI Taxonomy" id="489910"/>
    <lineage>
        <taxon>Bacteria</taxon>
        <taxon>Bacillati</taxon>
        <taxon>Bacillota</taxon>
        <taxon>Bacilli</taxon>
        <taxon>Bacillales</taxon>
        <taxon>Staphylococcaceae</taxon>
        <taxon>Nosocomiicoccus</taxon>
    </lineage>
</organism>
<evidence type="ECO:0000313" key="3">
    <source>
        <dbReference type="Proteomes" id="UP000579136"/>
    </source>
</evidence>
<keyword evidence="3" id="KW-1185">Reference proteome</keyword>
<accession>A0A9Q2CZP4</accession>
<dbReference type="AlphaFoldDB" id="A0A9Q2CZP4"/>
<feature type="transmembrane region" description="Helical" evidence="1">
    <location>
        <begin position="32"/>
        <end position="50"/>
    </location>
</feature>
<keyword evidence="1" id="KW-1133">Transmembrane helix</keyword>
<evidence type="ECO:0000256" key="1">
    <source>
        <dbReference type="SAM" id="Phobius"/>
    </source>
</evidence>
<proteinExistence type="predicted"/>
<comment type="caution">
    <text evidence="2">The sequence shown here is derived from an EMBL/GenBank/DDBJ whole genome shotgun (WGS) entry which is preliminary data.</text>
</comment>
<feature type="transmembrane region" description="Helical" evidence="1">
    <location>
        <begin position="6"/>
        <end position="25"/>
    </location>
</feature>
<sequence>MEFKWLFVLLFVAFGGTILFSNIDILIPYRKMFLFVVLLLFIVVFITSIFKLKNET</sequence>
<protein>
    <submittedName>
        <fullName evidence="2">Uncharacterized protein</fullName>
    </submittedName>
</protein>
<evidence type="ECO:0000313" key="2">
    <source>
        <dbReference type="EMBL" id="MBB5176479.1"/>
    </source>
</evidence>